<dbReference type="Pfam" id="PF14521">
    <property type="entry name" value="Aspzincin_M35"/>
    <property type="match status" value="1"/>
</dbReference>
<evidence type="ECO:0000256" key="1">
    <source>
        <dbReference type="SAM" id="SignalP"/>
    </source>
</evidence>
<comment type="caution">
    <text evidence="3">The sequence shown here is derived from an EMBL/GenBank/DDBJ whole genome shotgun (WGS) entry which is preliminary data.</text>
</comment>
<organism evidence="3 4">
    <name type="scientific">Sabulicella glaciei</name>
    <dbReference type="NCBI Taxonomy" id="2984948"/>
    <lineage>
        <taxon>Bacteria</taxon>
        <taxon>Pseudomonadati</taxon>
        <taxon>Pseudomonadota</taxon>
        <taxon>Alphaproteobacteria</taxon>
        <taxon>Acetobacterales</taxon>
        <taxon>Acetobacteraceae</taxon>
        <taxon>Sabulicella</taxon>
    </lineage>
</organism>
<dbReference type="RefSeq" id="WP_301591900.1">
    <property type="nucleotide sequence ID" value="NZ_JAPFQI010000020.1"/>
</dbReference>
<dbReference type="EC" id="3.4.24.-" evidence="3"/>
<feature type="chain" id="PRO_5045327713" evidence="1">
    <location>
        <begin position="24"/>
        <end position="195"/>
    </location>
</feature>
<keyword evidence="1" id="KW-0732">Signal</keyword>
<name>A0ABT3NZV0_9PROT</name>
<reference evidence="3 4" key="1">
    <citation type="submission" date="2022-10" db="EMBL/GenBank/DDBJ databases">
        <title>Roseococcus glaciei nov., sp. nov., isolated from glacier.</title>
        <authorList>
            <person name="Liu Q."/>
            <person name="Xin Y.-H."/>
        </authorList>
    </citation>
    <scope>NUCLEOTIDE SEQUENCE [LARGE SCALE GENOMIC DNA]</scope>
    <source>
        <strain evidence="3 4">MDT2-1-1</strain>
    </source>
</reference>
<evidence type="ECO:0000313" key="4">
    <source>
        <dbReference type="Proteomes" id="UP001526430"/>
    </source>
</evidence>
<evidence type="ECO:0000259" key="2">
    <source>
        <dbReference type="SMART" id="SM01351"/>
    </source>
</evidence>
<sequence>MAVRIWGFVFLWIALTAASPARAAAGPCSASEQGVAAAALATAKTALDEVIGLLASPNERVQGQMEKWFGSRTDASVARVRQILTNARVFANGVTFRCLNSALPDGVPYAYVNPVVAFEILLGLPFFQTGTTGFDSKMGVVIHEMTHFHLVGGTTDSRRHYGVRGSLQLATTDPARAIRTADNYEYFVEALVFGL</sequence>
<feature type="domain" description="Lysine-specific metallo-endopeptidase" evidence="2">
    <location>
        <begin position="48"/>
        <end position="189"/>
    </location>
</feature>
<keyword evidence="3" id="KW-0378">Hydrolase</keyword>
<gene>
    <name evidence="3" type="ORF">OF850_18950</name>
</gene>
<dbReference type="InterPro" id="IPR024079">
    <property type="entry name" value="MetalloPept_cat_dom_sf"/>
</dbReference>
<keyword evidence="4" id="KW-1185">Reference proteome</keyword>
<proteinExistence type="predicted"/>
<dbReference type="Proteomes" id="UP001526430">
    <property type="component" value="Unassembled WGS sequence"/>
</dbReference>
<dbReference type="SUPFAM" id="SSF55486">
    <property type="entry name" value="Metalloproteases ('zincins'), catalytic domain"/>
    <property type="match status" value="1"/>
</dbReference>
<evidence type="ECO:0000313" key="3">
    <source>
        <dbReference type="EMBL" id="MCW8087693.1"/>
    </source>
</evidence>
<dbReference type="GO" id="GO:0016787">
    <property type="term" value="F:hydrolase activity"/>
    <property type="evidence" value="ECO:0007669"/>
    <property type="project" value="UniProtKB-KW"/>
</dbReference>
<dbReference type="Gene3D" id="3.40.390.10">
    <property type="entry name" value="Collagenase (Catalytic Domain)"/>
    <property type="match status" value="1"/>
</dbReference>
<dbReference type="EMBL" id="JAPFQI010000020">
    <property type="protein sequence ID" value="MCW8087693.1"/>
    <property type="molecule type" value="Genomic_DNA"/>
</dbReference>
<protein>
    <submittedName>
        <fullName evidence="3">M35 family metallo-endopeptidase</fullName>
        <ecNumber evidence="3">3.4.24.-</ecNumber>
    </submittedName>
</protein>
<dbReference type="SMART" id="SM01351">
    <property type="entry name" value="Aspzincin_M35"/>
    <property type="match status" value="1"/>
</dbReference>
<accession>A0ABT3NZV0</accession>
<dbReference type="InterPro" id="IPR029463">
    <property type="entry name" value="Lys_MEP"/>
</dbReference>
<feature type="signal peptide" evidence="1">
    <location>
        <begin position="1"/>
        <end position="23"/>
    </location>
</feature>